<evidence type="ECO:0000256" key="8">
    <source>
        <dbReference type="PROSITE-ProRule" id="PRU00555"/>
    </source>
</evidence>
<dbReference type="Gene3D" id="3.40.1090.10">
    <property type="entry name" value="Cytosolic phospholipase A2 catalytic domain"/>
    <property type="match status" value="1"/>
</dbReference>
<sequence>MHVHLLPAVFAALVTAVSARQLVPAKRQAAANPYVPTATSCPTSLIRSADSSLNADEQAYIEQRTPKAASALLAWLAQALQGLSTEQLPTLALALSGGGTKAGMTTAGAVYGLDGRENSNSPVAGLLQSMTYISALSGGSLTLSGVMANNFEKISTLRTALLDESYQNAVAAPLANAAAVREDVGNKSAAGFPTTLLDAYGKTISYNYISSSGGNDLHWSDITSQSSFQDHEAPYPIITITQANVAENMCDPNNDSAIWEISPAEFGSFDEMVGAFYPTMYMGTKNSDSIGECIVGFDNAGFLSAISSNILIPTNDVCTIGNFTSSEFNNTLATLISTLFPNISSSNPYGIIPNPFYQSSEAGIIRSQENIYGTDGGYSGQVIPIFPWLQPARAVDVIFVVDATTALPTNITNGTSVYETYLSAQKKGLPRMPLVPTPDQLVQQNLTSRAQFYGCHDPSVATLIYLPNTELADAPTEFLATPEQINSTIAGGTAMVTQSQSADDSAAEWASCLACAIVHKNVTTALPDVCTGCLEKYCWPTENGTDSSSPGGGANTGGGGGGSGTGPINGTIPYTGTAAVTKHSVGTASAVGLVGLIFAMIL</sequence>
<name>N1QJB1_SPHMS</name>
<evidence type="ECO:0000256" key="7">
    <source>
        <dbReference type="ARBA" id="ARBA00023180"/>
    </source>
</evidence>
<protein>
    <recommendedName>
        <fullName evidence="2 9">Lysophospholipase</fullName>
        <ecNumber evidence="2 9">3.1.1.5</ecNumber>
    </recommendedName>
</protein>
<comment type="catalytic activity">
    <reaction evidence="9">
        <text>a 1-acyl-sn-glycero-3-phosphocholine + H2O = sn-glycerol 3-phosphocholine + a fatty acid + H(+)</text>
        <dbReference type="Rhea" id="RHEA:15177"/>
        <dbReference type="ChEBI" id="CHEBI:15377"/>
        <dbReference type="ChEBI" id="CHEBI:15378"/>
        <dbReference type="ChEBI" id="CHEBI:16870"/>
        <dbReference type="ChEBI" id="CHEBI:28868"/>
        <dbReference type="ChEBI" id="CHEBI:58168"/>
        <dbReference type="EC" id="3.1.1.5"/>
    </reaction>
</comment>
<dbReference type="STRING" id="692275.N1QJB1"/>
<feature type="compositionally biased region" description="Gly residues" evidence="10">
    <location>
        <begin position="550"/>
        <end position="567"/>
    </location>
</feature>
<dbReference type="AlphaFoldDB" id="N1QJB1"/>
<dbReference type="SMART" id="SM00022">
    <property type="entry name" value="PLAc"/>
    <property type="match status" value="1"/>
</dbReference>
<comment type="similarity">
    <text evidence="1 9">Belongs to the lysophospholipase family.</text>
</comment>
<dbReference type="GO" id="GO:0046475">
    <property type="term" value="P:glycerophospholipid catabolic process"/>
    <property type="evidence" value="ECO:0007669"/>
    <property type="project" value="TreeGrafter"/>
</dbReference>
<dbReference type="GO" id="GO:0004623">
    <property type="term" value="F:phospholipase A2 activity"/>
    <property type="evidence" value="ECO:0007669"/>
    <property type="project" value="TreeGrafter"/>
</dbReference>
<feature type="signal peptide" evidence="9">
    <location>
        <begin position="1"/>
        <end position="19"/>
    </location>
</feature>
<evidence type="ECO:0000313" key="13">
    <source>
        <dbReference type="Proteomes" id="UP000016931"/>
    </source>
</evidence>
<gene>
    <name evidence="12" type="ORF">SEPMUDRAFT_145634</name>
</gene>
<accession>N1QJB1</accession>
<keyword evidence="7" id="KW-0325">Glycoprotein</keyword>
<dbReference type="Proteomes" id="UP000016931">
    <property type="component" value="Unassembled WGS sequence"/>
</dbReference>
<evidence type="ECO:0000256" key="10">
    <source>
        <dbReference type="SAM" id="MobiDB-lite"/>
    </source>
</evidence>
<dbReference type="HOGENOM" id="CLU_014602_0_0_1"/>
<feature type="region of interest" description="Disordered" evidence="10">
    <location>
        <begin position="543"/>
        <end position="568"/>
    </location>
</feature>
<dbReference type="InterPro" id="IPR002642">
    <property type="entry name" value="LysoPLipase_cat_dom"/>
</dbReference>
<dbReference type="SUPFAM" id="SSF52151">
    <property type="entry name" value="FabD/lysophospholipase-like"/>
    <property type="match status" value="1"/>
</dbReference>
<keyword evidence="3 9" id="KW-0732">Signal</keyword>
<keyword evidence="5 8" id="KW-0442">Lipid degradation</keyword>
<dbReference type="eggNOG" id="KOG1325">
    <property type="taxonomic scope" value="Eukaryota"/>
</dbReference>
<dbReference type="GeneID" id="27900309"/>
<evidence type="ECO:0000313" key="12">
    <source>
        <dbReference type="EMBL" id="EMF16377.1"/>
    </source>
</evidence>
<dbReference type="EMBL" id="KB456260">
    <property type="protein sequence ID" value="EMF16377.1"/>
    <property type="molecule type" value="Genomic_DNA"/>
</dbReference>
<evidence type="ECO:0000256" key="5">
    <source>
        <dbReference type="ARBA" id="ARBA00022963"/>
    </source>
</evidence>
<dbReference type="PROSITE" id="PS51210">
    <property type="entry name" value="PLA2C"/>
    <property type="match status" value="1"/>
</dbReference>
<keyword evidence="6 8" id="KW-0443">Lipid metabolism</keyword>
<dbReference type="RefSeq" id="XP_016764498.1">
    <property type="nucleotide sequence ID" value="XM_016903172.1"/>
</dbReference>
<dbReference type="PANTHER" id="PTHR10728:SF33">
    <property type="entry name" value="LYSOPHOSPHOLIPASE 1-RELATED"/>
    <property type="match status" value="1"/>
</dbReference>
<reference evidence="12 13" key="1">
    <citation type="journal article" date="2012" name="PLoS Pathog.">
        <title>Diverse lifestyles and strategies of plant pathogenesis encoded in the genomes of eighteen Dothideomycetes fungi.</title>
        <authorList>
            <person name="Ohm R.A."/>
            <person name="Feau N."/>
            <person name="Henrissat B."/>
            <person name="Schoch C.L."/>
            <person name="Horwitz B.A."/>
            <person name="Barry K.W."/>
            <person name="Condon B.J."/>
            <person name="Copeland A.C."/>
            <person name="Dhillon B."/>
            <person name="Glaser F."/>
            <person name="Hesse C.N."/>
            <person name="Kosti I."/>
            <person name="LaButti K."/>
            <person name="Lindquist E.A."/>
            <person name="Lucas S."/>
            <person name="Salamov A.A."/>
            <person name="Bradshaw R.E."/>
            <person name="Ciuffetti L."/>
            <person name="Hamelin R.C."/>
            <person name="Kema G.H.J."/>
            <person name="Lawrence C."/>
            <person name="Scott J.A."/>
            <person name="Spatafora J.W."/>
            <person name="Turgeon B.G."/>
            <person name="de Wit P.J.G.M."/>
            <person name="Zhong S."/>
            <person name="Goodwin S.B."/>
            <person name="Grigoriev I.V."/>
        </authorList>
    </citation>
    <scope>NUCLEOTIDE SEQUENCE [LARGE SCALE GENOMIC DNA]</scope>
    <source>
        <strain evidence="12 13">SO2202</strain>
    </source>
</reference>
<keyword evidence="13" id="KW-1185">Reference proteome</keyword>
<keyword evidence="4 8" id="KW-0378">Hydrolase</keyword>
<dbReference type="OrthoDB" id="4084751at2759"/>
<evidence type="ECO:0000256" key="3">
    <source>
        <dbReference type="ARBA" id="ARBA00022729"/>
    </source>
</evidence>
<dbReference type="GO" id="GO:0004622">
    <property type="term" value="F:phosphatidylcholine lysophospholipase activity"/>
    <property type="evidence" value="ECO:0007669"/>
    <property type="project" value="UniProtKB-EC"/>
</dbReference>
<evidence type="ECO:0000256" key="9">
    <source>
        <dbReference type="RuleBase" id="RU362103"/>
    </source>
</evidence>
<evidence type="ECO:0000256" key="6">
    <source>
        <dbReference type="ARBA" id="ARBA00023098"/>
    </source>
</evidence>
<organism evidence="12 13">
    <name type="scientific">Sphaerulina musiva (strain SO2202)</name>
    <name type="common">Poplar stem canker fungus</name>
    <name type="synonym">Septoria musiva</name>
    <dbReference type="NCBI Taxonomy" id="692275"/>
    <lineage>
        <taxon>Eukaryota</taxon>
        <taxon>Fungi</taxon>
        <taxon>Dikarya</taxon>
        <taxon>Ascomycota</taxon>
        <taxon>Pezizomycotina</taxon>
        <taxon>Dothideomycetes</taxon>
        <taxon>Dothideomycetidae</taxon>
        <taxon>Mycosphaerellales</taxon>
        <taxon>Mycosphaerellaceae</taxon>
        <taxon>Sphaerulina</taxon>
    </lineage>
</organism>
<dbReference type="InterPro" id="IPR016035">
    <property type="entry name" value="Acyl_Trfase/lysoPLipase"/>
</dbReference>
<evidence type="ECO:0000256" key="4">
    <source>
        <dbReference type="ARBA" id="ARBA00022801"/>
    </source>
</evidence>
<evidence type="ECO:0000259" key="11">
    <source>
        <dbReference type="PROSITE" id="PS51210"/>
    </source>
</evidence>
<evidence type="ECO:0000256" key="1">
    <source>
        <dbReference type="ARBA" id="ARBA00008780"/>
    </source>
</evidence>
<dbReference type="PANTHER" id="PTHR10728">
    <property type="entry name" value="CYTOSOLIC PHOSPHOLIPASE A2"/>
    <property type="match status" value="1"/>
</dbReference>
<dbReference type="GO" id="GO:0005829">
    <property type="term" value="C:cytosol"/>
    <property type="evidence" value="ECO:0007669"/>
    <property type="project" value="TreeGrafter"/>
</dbReference>
<evidence type="ECO:0000256" key="2">
    <source>
        <dbReference type="ARBA" id="ARBA00013274"/>
    </source>
</evidence>
<dbReference type="OMA" id="FASCLAC"/>
<feature type="chain" id="PRO_5005141854" description="Lysophospholipase" evidence="9">
    <location>
        <begin position="20"/>
        <end position="602"/>
    </location>
</feature>
<dbReference type="Pfam" id="PF01735">
    <property type="entry name" value="PLA2_B"/>
    <property type="match status" value="1"/>
</dbReference>
<dbReference type="EC" id="3.1.1.5" evidence="2 9"/>
<proteinExistence type="inferred from homology"/>
<feature type="domain" description="PLA2c" evidence="11">
    <location>
        <begin position="40"/>
        <end position="544"/>
    </location>
</feature>